<name>A0A0S7BY25_9BACT</name>
<accession>A0A0S7BY25</accession>
<keyword evidence="2" id="KW-1185">Reference proteome</keyword>
<dbReference type="EMBL" id="DF968182">
    <property type="protein sequence ID" value="GAP42180.1"/>
    <property type="molecule type" value="Genomic_DNA"/>
</dbReference>
<dbReference type="AlphaFoldDB" id="A0A0S7BY25"/>
<protein>
    <submittedName>
        <fullName evidence="1">Uncharacterized protein</fullName>
    </submittedName>
</protein>
<sequence length="71" mass="8453">MQALDDVCCYSMQDYLKEILNRVSFDKELFLKELKKHRRWLTPEECEMLDAWVLENHSEIIGDRTNHPVAG</sequence>
<reference evidence="1" key="1">
    <citation type="journal article" date="2015" name="Genome Announc.">
        <title>Draft Genome Sequence of Bacteroidales Strain TBC1, a Novel Isolate from a Methanogenic Wastewater Treatment System.</title>
        <authorList>
            <person name="Tourlousse D.M."/>
            <person name="Matsuura N."/>
            <person name="Sun L."/>
            <person name="Toyonaga M."/>
            <person name="Kuroda K."/>
            <person name="Ohashi A."/>
            <person name="Cruz R."/>
            <person name="Yamaguchi T."/>
            <person name="Sekiguchi Y."/>
        </authorList>
    </citation>
    <scope>NUCLEOTIDE SEQUENCE [LARGE SCALE GENOMIC DNA]</scope>
    <source>
        <strain evidence="1">TBC1</strain>
    </source>
</reference>
<evidence type="ECO:0000313" key="2">
    <source>
        <dbReference type="Proteomes" id="UP000053091"/>
    </source>
</evidence>
<organism evidence="1">
    <name type="scientific">Lentimicrobium saccharophilum</name>
    <dbReference type="NCBI Taxonomy" id="1678841"/>
    <lineage>
        <taxon>Bacteria</taxon>
        <taxon>Pseudomonadati</taxon>
        <taxon>Bacteroidota</taxon>
        <taxon>Bacteroidia</taxon>
        <taxon>Bacteroidales</taxon>
        <taxon>Lentimicrobiaceae</taxon>
        <taxon>Lentimicrobium</taxon>
    </lineage>
</organism>
<proteinExistence type="predicted"/>
<evidence type="ECO:0000313" key="1">
    <source>
        <dbReference type="EMBL" id="GAP42180.1"/>
    </source>
</evidence>
<dbReference type="Proteomes" id="UP000053091">
    <property type="component" value="Unassembled WGS sequence"/>
</dbReference>
<gene>
    <name evidence="1" type="ORF">TBC1_11309</name>
</gene>